<keyword evidence="6" id="KW-1185">Reference proteome</keyword>
<dbReference type="EMBL" id="JANCYU010000012">
    <property type="protein sequence ID" value="KAK4523191.1"/>
    <property type="molecule type" value="Genomic_DNA"/>
</dbReference>
<evidence type="ECO:0000256" key="4">
    <source>
        <dbReference type="ARBA" id="ARBA00023242"/>
    </source>
</evidence>
<dbReference type="GO" id="GO:0006364">
    <property type="term" value="P:rRNA processing"/>
    <property type="evidence" value="ECO:0007669"/>
    <property type="project" value="UniProtKB-KW"/>
</dbReference>
<dbReference type="PANTHER" id="PTHR12416">
    <property type="entry name" value="RRNA-PROCESSING PROTEIN UTP23 HOMOLOG"/>
    <property type="match status" value="1"/>
</dbReference>
<dbReference type="Gene3D" id="3.40.50.1010">
    <property type="entry name" value="5'-nuclease"/>
    <property type="match status" value="1"/>
</dbReference>
<gene>
    <name evidence="5" type="ORF">GAYE_PCTG44G1083</name>
</gene>
<proteinExistence type="predicted"/>
<protein>
    <recommendedName>
        <fullName evidence="7">PIN domain-containing protein</fullName>
    </recommendedName>
</protein>
<evidence type="ECO:0008006" key="7">
    <source>
        <dbReference type="Google" id="ProtNLM"/>
    </source>
</evidence>
<accession>A0AAV9I7I5</accession>
<evidence type="ECO:0000313" key="6">
    <source>
        <dbReference type="Proteomes" id="UP001300502"/>
    </source>
</evidence>
<evidence type="ECO:0000256" key="1">
    <source>
        <dbReference type="ARBA" id="ARBA00004604"/>
    </source>
</evidence>
<comment type="caution">
    <text evidence="5">The sequence shown here is derived from an EMBL/GenBank/DDBJ whole genome shotgun (WGS) entry which is preliminary data.</text>
</comment>
<evidence type="ECO:0000313" key="5">
    <source>
        <dbReference type="EMBL" id="KAK4523191.1"/>
    </source>
</evidence>
<dbReference type="Pfam" id="PF04900">
    <property type="entry name" value="Fcf1"/>
    <property type="match status" value="1"/>
</dbReference>
<keyword evidence="3" id="KW-0698">rRNA processing</keyword>
<sequence>MTCSRERKRAWKRVVQCQKLYGLQEPFQVLMDGTFLYQTIAKKLVVKELIQSVFGKHQVQWLVTACIRNELKALGESHRGASLIAKRIQVLPCQHQTVQEIDAAKCIESLVQQQKLFVATGDQKLIQACKKQYHIPVLFITSRGTLHLAKPE</sequence>
<evidence type="ECO:0000256" key="2">
    <source>
        <dbReference type="ARBA" id="ARBA00022517"/>
    </source>
</evidence>
<dbReference type="AlphaFoldDB" id="A0AAV9I7I5"/>
<comment type="subcellular location">
    <subcellularLocation>
        <location evidence="1">Nucleus</location>
        <location evidence="1">Nucleolus</location>
    </subcellularLocation>
</comment>
<dbReference type="GO" id="GO:0032040">
    <property type="term" value="C:small-subunit processome"/>
    <property type="evidence" value="ECO:0007669"/>
    <property type="project" value="InterPro"/>
</dbReference>
<keyword evidence="2" id="KW-0690">Ribosome biogenesis</keyword>
<dbReference type="InterPro" id="IPR029060">
    <property type="entry name" value="PIN-like_dom_sf"/>
</dbReference>
<keyword evidence="4" id="KW-0539">Nucleus</keyword>
<dbReference type="InterPro" id="IPR006984">
    <property type="entry name" value="Fcf1/UTP23"/>
</dbReference>
<reference evidence="5 6" key="1">
    <citation type="submission" date="2022-07" db="EMBL/GenBank/DDBJ databases">
        <title>Genome-wide signatures of adaptation to extreme environments.</title>
        <authorList>
            <person name="Cho C.H."/>
            <person name="Yoon H.S."/>
        </authorList>
    </citation>
    <scope>NUCLEOTIDE SEQUENCE [LARGE SCALE GENOMIC DNA]</scope>
    <source>
        <strain evidence="5 6">108.79 E11</strain>
    </source>
</reference>
<name>A0AAV9I7I5_9RHOD</name>
<organism evidence="5 6">
    <name type="scientific">Galdieria yellowstonensis</name>
    <dbReference type="NCBI Taxonomy" id="3028027"/>
    <lineage>
        <taxon>Eukaryota</taxon>
        <taxon>Rhodophyta</taxon>
        <taxon>Bangiophyceae</taxon>
        <taxon>Galdieriales</taxon>
        <taxon>Galdieriaceae</taxon>
        <taxon>Galdieria</taxon>
    </lineage>
</organism>
<evidence type="ECO:0000256" key="3">
    <source>
        <dbReference type="ARBA" id="ARBA00022552"/>
    </source>
</evidence>
<dbReference type="Proteomes" id="UP001300502">
    <property type="component" value="Unassembled WGS sequence"/>
</dbReference>
<dbReference type="SUPFAM" id="SSF88723">
    <property type="entry name" value="PIN domain-like"/>
    <property type="match status" value="1"/>
</dbReference>